<dbReference type="UniPathway" id="UPA00070">
    <property type="reaction ID" value="UER00119"/>
</dbReference>
<comment type="pathway">
    <text evidence="2">Pyrimidine metabolism; UMP biosynthesis via de novo pathway; UMP from orotate: step 1/2.</text>
</comment>
<dbReference type="InterPro" id="IPR004467">
    <property type="entry name" value="Or_phspho_trans_dom"/>
</dbReference>
<evidence type="ECO:0000256" key="2">
    <source>
        <dbReference type="ARBA" id="ARBA00004889"/>
    </source>
</evidence>
<proteinExistence type="inferred from homology"/>
<reference evidence="10 11" key="1">
    <citation type="submission" date="2014-04" db="EMBL/GenBank/DDBJ databases">
        <authorList>
            <consortium name="DOE Joint Genome Institute"/>
            <person name="Kuo A."/>
            <person name="Kohler A."/>
            <person name="Nagy L.G."/>
            <person name="Floudas D."/>
            <person name="Copeland A."/>
            <person name="Barry K.W."/>
            <person name="Cichocki N."/>
            <person name="Veneault-Fourrey C."/>
            <person name="LaButti K."/>
            <person name="Lindquist E.A."/>
            <person name="Lipzen A."/>
            <person name="Lundell T."/>
            <person name="Morin E."/>
            <person name="Murat C."/>
            <person name="Sun H."/>
            <person name="Tunlid A."/>
            <person name="Henrissat B."/>
            <person name="Grigoriev I.V."/>
            <person name="Hibbett D.S."/>
            <person name="Martin F."/>
            <person name="Nordberg H.P."/>
            <person name="Cantor M.N."/>
            <person name="Hua S.X."/>
        </authorList>
    </citation>
    <scope>NUCLEOTIDE SEQUENCE [LARGE SCALE GENOMIC DNA]</scope>
    <source>
        <strain evidence="10 11">Foug A</strain>
    </source>
</reference>
<dbReference type="InParanoid" id="A0A0C3ENJ7"/>
<dbReference type="HOGENOM" id="CLU_074878_0_0_1"/>
<keyword evidence="6" id="KW-0328">Glycosyltransferase</keyword>
<comment type="similarity">
    <text evidence="3">Belongs to the purine/pyrimidine phosphoribosyltransferase family. PyrE subfamily.</text>
</comment>
<evidence type="ECO:0000256" key="5">
    <source>
        <dbReference type="ARBA" id="ARBA00011971"/>
    </source>
</evidence>
<dbReference type="Gene3D" id="3.40.50.2020">
    <property type="match status" value="1"/>
</dbReference>
<dbReference type="EMBL" id="KN822006">
    <property type="protein sequence ID" value="KIM69441.1"/>
    <property type="molecule type" value="Genomic_DNA"/>
</dbReference>
<dbReference type="PANTHER" id="PTHR46683">
    <property type="entry name" value="OROTATE PHOSPHORIBOSYLTRANSFERASE 1-RELATED"/>
    <property type="match status" value="1"/>
</dbReference>
<name>A0A0C3ENJ7_9AGAM</name>
<dbReference type="Pfam" id="PF00156">
    <property type="entry name" value="Pribosyltran"/>
    <property type="match status" value="1"/>
</dbReference>
<dbReference type="GO" id="GO:0046132">
    <property type="term" value="P:pyrimidine ribonucleoside biosynthetic process"/>
    <property type="evidence" value="ECO:0007669"/>
    <property type="project" value="TreeGrafter"/>
</dbReference>
<dbReference type="GO" id="GO:0005737">
    <property type="term" value="C:cytoplasm"/>
    <property type="evidence" value="ECO:0007669"/>
    <property type="project" value="TreeGrafter"/>
</dbReference>
<organism evidence="10 11">
    <name type="scientific">Scleroderma citrinum Foug A</name>
    <dbReference type="NCBI Taxonomy" id="1036808"/>
    <lineage>
        <taxon>Eukaryota</taxon>
        <taxon>Fungi</taxon>
        <taxon>Dikarya</taxon>
        <taxon>Basidiomycota</taxon>
        <taxon>Agaricomycotina</taxon>
        <taxon>Agaricomycetes</taxon>
        <taxon>Agaricomycetidae</taxon>
        <taxon>Boletales</taxon>
        <taxon>Sclerodermatineae</taxon>
        <taxon>Sclerodermataceae</taxon>
        <taxon>Scleroderma</taxon>
    </lineage>
</organism>
<comment type="function">
    <text evidence="1">Catalyzes the transfer of a ribosyl phosphate group from 5-phosphoribose 1-diphosphate to orotate, leading to the formation of orotidine monophosphate (OMP).</text>
</comment>
<gene>
    <name evidence="10" type="ORF">SCLCIDRAFT_1207847</name>
</gene>
<dbReference type="GO" id="GO:0006207">
    <property type="term" value="P:'de novo' pyrimidine nucleobase biosynthetic process"/>
    <property type="evidence" value="ECO:0007669"/>
    <property type="project" value="TreeGrafter"/>
</dbReference>
<reference evidence="11" key="2">
    <citation type="submission" date="2015-01" db="EMBL/GenBank/DDBJ databases">
        <title>Evolutionary Origins and Diversification of the Mycorrhizal Mutualists.</title>
        <authorList>
            <consortium name="DOE Joint Genome Institute"/>
            <consortium name="Mycorrhizal Genomics Consortium"/>
            <person name="Kohler A."/>
            <person name="Kuo A."/>
            <person name="Nagy L.G."/>
            <person name="Floudas D."/>
            <person name="Copeland A."/>
            <person name="Barry K.W."/>
            <person name="Cichocki N."/>
            <person name="Veneault-Fourrey C."/>
            <person name="LaButti K."/>
            <person name="Lindquist E.A."/>
            <person name="Lipzen A."/>
            <person name="Lundell T."/>
            <person name="Morin E."/>
            <person name="Murat C."/>
            <person name="Riley R."/>
            <person name="Ohm R."/>
            <person name="Sun H."/>
            <person name="Tunlid A."/>
            <person name="Henrissat B."/>
            <person name="Grigoriev I.V."/>
            <person name="Hibbett D.S."/>
            <person name="Martin F."/>
        </authorList>
    </citation>
    <scope>NUCLEOTIDE SEQUENCE [LARGE SCALE GENOMIC DNA]</scope>
    <source>
        <strain evidence="11">Foug A</strain>
    </source>
</reference>
<comment type="subunit">
    <text evidence="4">Homodimer.</text>
</comment>
<keyword evidence="8" id="KW-0665">Pyrimidine biosynthesis</keyword>
<keyword evidence="7" id="KW-0808">Transferase</keyword>
<dbReference type="HAMAP" id="MF_01208">
    <property type="entry name" value="PyrE"/>
    <property type="match status" value="1"/>
</dbReference>
<dbReference type="InterPro" id="IPR023031">
    <property type="entry name" value="OPRT"/>
</dbReference>
<evidence type="ECO:0000256" key="3">
    <source>
        <dbReference type="ARBA" id="ARBA00006340"/>
    </source>
</evidence>
<dbReference type="Proteomes" id="UP000053989">
    <property type="component" value="Unassembled WGS sequence"/>
</dbReference>
<evidence type="ECO:0000256" key="7">
    <source>
        <dbReference type="ARBA" id="ARBA00022679"/>
    </source>
</evidence>
<accession>A0A0C3ENJ7</accession>
<sequence length="232" mass="24925">MSSSVIDTLQKFQSELLEQAEGVGALKFGAFTLKSGRISPYFFNAGLMSTGKILNTIANAYAAAIVAALESPKNPLPPFDVIFGPAYKGISLAACTALVLSAKYDRSYGFAYDRKEAKDHGEGGKLVGVPVNGKKVLILDDVMTAGTAVRLAIESIQAAGGDVVGVVQLLDREEVGKDGESTVDEIEGLLGGKGRVQSVLKMRDLMRWLADNGQKERLDAMEEYRNQYGRKE</sequence>
<feature type="domain" description="Phosphoribosyltransferase" evidence="9">
    <location>
        <begin position="80"/>
        <end position="178"/>
    </location>
</feature>
<dbReference type="AlphaFoldDB" id="A0A0C3ENJ7"/>
<dbReference type="InterPro" id="IPR029057">
    <property type="entry name" value="PRTase-like"/>
</dbReference>
<dbReference type="CDD" id="cd06223">
    <property type="entry name" value="PRTases_typeI"/>
    <property type="match status" value="1"/>
</dbReference>
<evidence type="ECO:0000256" key="4">
    <source>
        <dbReference type="ARBA" id="ARBA00011738"/>
    </source>
</evidence>
<dbReference type="GO" id="GO:0044205">
    <property type="term" value="P:'de novo' UMP biosynthetic process"/>
    <property type="evidence" value="ECO:0007669"/>
    <property type="project" value="UniProtKB-UniPathway"/>
</dbReference>
<keyword evidence="11" id="KW-1185">Reference proteome</keyword>
<evidence type="ECO:0000313" key="11">
    <source>
        <dbReference type="Proteomes" id="UP000053989"/>
    </source>
</evidence>
<evidence type="ECO:0000313" key="10">
    <source>
        <dbReference type="EMBL" id="KIM69441.1"/>
    </source>
</evidence>
<dbReference type="FunCoup" id="A0A0C3ENJ7">
    <property type="interactions" value="308"/>
</dbReference>
<evidence type="ECO:0000259" key="9">
    <source>
        <dbReference type="Pfam" id="PF00156"/>
    </source>
</evidence>
<evidence type="ECO:0000256" key="6">
    <source>
        <dbReference type="ARBA" id="ARBA00022676"/>
    </source>
</evidence>
<dbReference type="OrthoDB" id="5553476at2759"/>
<dbReference type="InterPro" id="IPR000836">
    <property type="entry name" value="PRTase_dom"/>
</dbReference>
<evidence type="ECO:0000256" key="8">
    <source>
        <dbReference type="ARBA" id="ARBA00022975"/>
    </source>
</evidence>
<dbReference type="GO" id="GO:0004588">
    <property type="term" value="F:orotate phosphoribosyltransferase activity"/>
    <property type="evidence" value="ECO:0007669"/>
    <property type="project" value="UniProtKB-EC"/>
</dbReference>
<dbReference type="SUPFAM" id="SSF53271">
    <property type="entry name" value="PRTase-like"/>
    <property type="match status" value="1"/>
</dbReference>
<dbReference type="NCBIfam" id="TIGR00336">
    <property type="entry name" value="pyrE"/>
    <property type="match status" value="1"/>
</dbReference>
<dbReference type="EC" id="2.4.2.10" evidence="5"/>
<protein>
    <recommendedName>
        <fullName evidence="5">orotate phosphoribosyltransferase</fullName>
        <ecNumber evidence="5">2.4.2.10</ecNumber>
    </recommendedName>
</protein>
<dbReference type="PANTHER" id="PTHR46683:SF1">
    <property type="entry name" value="OROTATE PHOSPHORIBOSYLTRANSFERASE 1-RELATED"/>
    <property type="match status" value="1"/>
</dbReference>
<evidence type="ECO:0000256" key="1">
    <source>
        <dbReference type="ARBA" id="ARBA00003769"/>
    </source>
</evidence>
<dbReference type="STRING" id="1036808.A0A0C3ENJ7"/>